<keyword evidence="10 16" id="KW-1133">Transmembrane helix</keyword>
<dbReference type="InterPro" id="IPR018297">
    <property type="entry name" value="A/G_cyclase_CS"/>
</dbReference>
<dbReference type="PROSITE" id="PS00452">
    <property type="entry name" value="GUANYLATE_CYCLASE_1"/>
    <property type="match status" value="1"/>
</dbReference>
<evidence type="ECO:0000256" key="5">
    <source>
        <dbReference type="ARBA" id="ARBA00022692"/>
    </source>
</evidence>
<comment type="caution">
    <text evidence="18">The sequence shown here is derived from an EMBL/GenBank/DDBJ whole genome shotgun (WGS) entry which is preliminary data.</text>
</comment>
<feature type="transmembrane region" description="Helical" evidence="16">
    <location>
        <begin position="969"/>
        <end position="991"/>
    </location>
</feature>
<protein>
    <recommendedName>
        <fullName evidence="4">adenylate cyclase</fullName>
        <ecNumber evidence="4">4.6.1.1</ecNumber>
    </recommendedName>
</protein>
<dbReference type="EMBL" id="VCGU01000007">
    <property type="protein sequence ID" value="TRY74079.1"/>
    <property type="molecule type" value="Genomic_DNA"/>
</dbReference>
<feature type="transmembrane region" description="Helical" evidence="16">
    <location>
        <begin position="1040"/>
        <end position="1062"/>
    </location>
</feature>
<dbReference type="Gene3D" id="3.30.70.1230">
    <property type="entry name" value="Nucleotide cyclase"/>
    <property type="match status" value="2"/>
</dbReference>
<dbReference type="STRING" id="6832.A0A553P8T1"/>
<keyword evidence="8" id="KW-0067">ATP-binding</keyword>
<feature type="region of interest" description="Disordered" evidence="15">
    <location>
        <begin position="648"/>
        <end position="686"/>
    </location>
</feature>
<feature type="transmembrane region" description="Helical" evidence="16">
    <location>
        <begin position="321"/>
        <end position="340"/>
    </location>
</feature>
<dbReference type="SUPFAM" id="SSF55073">
    <property type="entry name" value="Nucleotide cyclase"/>
    <property type="match status" value="2"/>
</dbReference>
<proteinExistence type="inferred from homology"/>
<dbReference type="GO" id="GO:0007189">
    <property type="term" value="P:adenylate cyclase-activating G protein-coupled receptor signaling pathway"/>
    <property type="evidence" value="ECO:0007669"/>
    <property type="project" value="TreeGrafter"/>
</dbReference>
<dbReference type="OMA" id="FTAMPPG"/>
<evidence type="ECO:0000259" key="17">
    <source>
        <dbReference type="PROSITE" id="PS50125"/>
    </source>
</evidence>
<keyword evidence="11" id="KW-0115">cAMP biosynthesis</keyword>
<evidence type="ECO:0000256" key="1">
    <source>
        <dbReference type="ARBA" id="ARBA00001593"/>
    </source>
</evidence>
<feature type="transmembrane region" description="Helical" evidence="16">
    <location>
        <begin position="1156"/>
        <end position="1174"/>
    </location>
</feature>
<evidence type="ECO:0000256" key="12">
    <source>
        <dbReference type="ARBA" id="ARBA00023136"/>
    </source>
</evidence>
<feature type="transmembrane region" description="Helical" evidence="16">
    <location>
        <begin position="998"/>
        <end position="1020"/>
    </location>
</feature>
<evidence type="ECO:0000256" key="14">
    <source>
        <dbReference type="RuleBase" id="RU000405"/>
    </source>
</evidence>
<dbReference type="PROSITE" id="PS50125">
    <property type="entry name" value="GUANYLATE_CYCLASE_2"/>
    <property type="match status" value="2"/>
</dbReference>
<comment type="similarity">
    <text evidence="14">Belongs to the adenylyl cyclase class-4/guanylyl cyclase family.</text>
</comment>
<evidence type="ECO:0000256" key="16">
    <source>
        <dbReference type="SAM" id="Phobius"/>
    </source>
</evidence>
<name>A0A553P8T1_TIGCA</name>
<evidence type="ECO:0000256" key="6">
    <source>
        <dbReference type="ARBA" id="ARBA00022723"/>
    </source>
</evidence>
<keyword evidence="12 16" id="KW-0472">Membrane</keyword>
<feature type="region of interest" description="Disordered" evidence="15">
    <location>
        <begin position="781"/>
        <end position="829"/>
    </location>
</feature>
<feature type="region of interest" description="Disordered" evidence="15">
    <location>
        <begin position="1"/>
        <end position="129"/>
    </location>
</feature>
<dbReference type="Pfam" id="PF00211">
    <property type="entry name" value="Guanylate_cyc"/>
    <property type="match status" value="2"/>
</dbReference>
<dbReference type="FunFam" id="3.30.70.1230:FF:000008">
    <property type="entry name" value="Adenylate cyclase type 9"/>
    <property type="match status" value="1"/>
</dbReference>
<dbReference type="SMART" id="SM00044">
    <property type="entry name" value="CYCc"/>
    <property type="match status" value="2"/>
</dbReference>
<keyword evidence="9" id="KW-0460">Magnesium</keyword>
<feature type="compositionally biased region" description="Low complexity" evidence="15">
    <location>
        <begin position="781"/>
        <end position="798"/>
    </location>
</feature>
<feature type="transmembrane region" description="Helical" evidence="16">
    <location>
        <begin position="265"/>
        <end position="283"/>
    </location>
</feature>
<dbReference type="GO" id="GO:0005886">
    <property type="term" value="C:plasma membrane"/>
    <property type="evidence" value="ECO:0007669"/>
    <property type="project" value="TreeGrafter"/>
</dbReference>
<evidence type="ECO:0000256" key="15">
    <source>
        <dbReference type="SAM" id="MobiDB-lite"/>
    </source>
</evidence>
<feature type="compositionally biased region" description="Polar residues" evidence="15">
    <location>
        <begin position="675"/>
        <end position="686"/>
    </location>
</feature>
<dbReference type="GO" id="GO:0005524">
    <property type="term" value="F:ATP binding"/>
    <property type="evidence" value="ECO:0007669"/>
    <property type="project" value="UniProtKB-KW"/>
</dbReference>
<comment type="catalytic activity">
    <reaction evidence="1">
        <text>ATP = 3',5'-cyclic AMP + diphosphate</text>
        <dbReference type="Rhea" id="RHEA:15389"/>
        <dbReference type="ChEBI" id="CHEBI:30616"/>
        <dbReference type="ChEBI" id="CHEBI:33019"/>
        <dbReference type="ChEBI" id="CHEBI:58165"/>
        <dbReference type="EC" id="4.6.1.1"/>
    </reaction>
</comment>
<keyword evidence="5 16" id="KW-0812">Transmembrane</keyword>
<evidence type="ECO:0000256" key="4">
    <source>
        <dbReference type="ARBA" id="ARBA00012201"/>
    </source>
</evidence>
<dbReference type="InterPro" id="IPR029787">
    <property type="entry name" value="Nucleotide_cyclase"/>
</dbReference>
<evidence type="ECO:0000256" key="7">
    <source>
        <dbReference type="ARBA" id="ARBA00022741"/>
    </source>
</evidence>
<feature type="transmembrane region" description="Helical" evidence="16">
    <location>
        <begin position="1074"/>
        <end position="1092"/>
    </location>
</feature>
<accession>A0A553P8T1</accession>
<feature type="compositionally biased region" description="Polar residues" evidence="15">
    <location>
        <begin position="70"/>
        <end position="81"/>
    </location>
</feature>
<comment type="cofactor">
    <cofactor evidence="2">
        <name>Mg(2+)</name>
        <dbReference type="ChEBI" id="CHEBI:18420"/>
    </cofactor>
</comment>
<keyword evidence="6" id="KW-0479">Metal-binding</keyword>
<evidence type="ECO:0000256" key="10">
    <source>
        <dbReference type="ARBA" id="ARBA00022989"/>
    </source>
</evidence>
<feature type="compositionally biased region" description="Low complexity" evidence="15">
    <location>
        <begin position="108"/>
        <end position="117"/>
    </location>
</feature>
<keyword evidence="19" id="KW-1185">Reference proteome</keyword>
<gene>
    <name evidence="18" type="ORF">TCAL_07404</name>
</gene>
<keyword evidence="7" id="KW-0547">Nucleotide-binding</keyword>
<dbReference type="InterPro" id="IPR001054">
    <property type="entry name" value="A/G_cyclase"/>
</dbReference>
<feature type="compositionally biased region" description="Polar residues" evidence="15">
    <location>
        <begin position="799"/>
        <end position="815"/>
    </location>
</feature>
<feature type="compositionally biased region" description="Polar residues" evidence="15">
    <location>
        <begin position="43"/>
        <end position="58"/>
    </location>
</feature>
<evidence type="ECO:0000256" key="3">
    <source>
        <dbReference type="ARBA" id="ARBA00004141"/>
    </source>
</evidence>
<comment type="subcellular location">
    <subcellularLocation>
        <location evidence="3">Membrane</location>
        <topology evidence="3">Multi-pass membrane protein</topology>
    </subcellularLocation>
</comment>
<dbReference type="Proteomes" id="UP000318571">
    <property type="component" value="Chromosome 3"/>
</dbReference>
<feature type="domain" description="Guanylate cyclase" evidence="17">
    <location>
        <begin position="441"/>
        <end position="568"/>
    </location>
</feature>
<feature type="transmembrane region" description="Helical" evidence="16">
    <location>
        <begin position="177"/>
        <end position="195"/>
    </location>
</feature>
<dbReference type="EC" id="4.6.1.1" evidence="4"/>
<evidence type="ECO:0000313" key="18">
    <source>
        <dbReference type="EMBL" id="TRY74079.1"/>
    </source>
</evidence>
<evidence type="ECO:0000313" key="19">
    <source>
        <dbReference type="Proteomes" id="UP000318571"/>
    </source>
</evidence>
<feature type="compositionally biased region" description="Polar residues" evidence="15">
    <location>
        <begin position="729"/>
        <end position="757"/>
    </location>
</feature>
<feature type="transmembrane region" description="Helical" evidence="16">
    <location>
        <begin position="236"/>
        <end position="253"/>
    </location>
</feature>
<sequence length="1426" mass="159049">MHQVQFQTQPPNFRPSNNNPSDDLRSINPKACLEAIELIPATPQETFDQSEDNPNMANLTKHGKGDDNGSETVPFTPNASKLPQIVKSPLNSPKDQSGLGAIPGGPMQQQQQQQKQQQQKHRQAKRTSTVSHYYRSTSCWPLLFERASPNWWHPQFDSRILEDQYWTSTLPRTTRRFQFGLTYLLVLSLLMAVYFPCMRTKHWPTFLGLSLATCCLVVFVLFLSTSPMFAKHTFKISIALSFLVCAISILATTNVKSSNSPENDISPAGLYALYLAIMLLLYTAVPLPLYGIVLIGVTYSVLFETFLCYKLPERTASDATLVVNILLHICIHVIGTHSLITNQVRMRDTFMKVGQSLMVKKQLVTEKGLKEKMIHSVMPPQVADWLMREGHTEDVDDLEDDLDISESGSMVRKISSPRSSNQGDIRTIFRPFNMNAMENVSILFADIVGFTKMSSNKTASQLVGLLNDLFGRFDFLCNKCGCEKISTLGDCYYCVSGCPEPKPNHALNCVEMGLAMISAIKDFDEDCHESVNMRVGIHTGTVLCGIVGKRRFKFDVWSNDVSLANKMESTGKPGMVHISEKTYEFLKEEYFVQEGEPVKDMKTYFITGRASPNFVPLDTRMARRTSSTPATFLLPAITQTDATGNVVTQSMPSLPGHGPGSANSNRSGRGLASIPSLSGTGQPSVNSGHAPISVSVDNAAAIVTYVSYSPIGITKTTAVTTTMANQHFVKNNNSGSNDIPGNGTEASTPGAQANSEGSFAENGQYLNRRISPLTISLTEQLQPSPLSSSPPQSAGLLSFTSPLLSEGWPSSSTPKSAGWQPEEPPQFPHPLALQTRRRSLSVPAMALRSSSVLASATDGRELLSSAGLSIHGSSSDNEGHSGLGREGGSKLHSAQSMASLRHQSDQAMMLCVREDGGHHSYFSRPPLKSFSLCFEDPHMERDYRRTAWKPNRFIRDGEHRTLASATFNAFFDILVSGVLLLTVAIACFLHYPFNVIWLLYFIASALYHLAVVVMCFKHLWHTSKRRTTLSRIYSWCRGWYASHVFGLILLALPILSVFANFNCSFLDGKGERELYLQLFFFGVIHFSNLTALNNWVKSSLASLLALLFILLSSPLVCPCENPGNRAASVNLENSTTSFVVTDGFQLIKCDHLHSTLFMETIVCLIYLIALVWLLNREFEISYRLSFHCSLLSAKDRKAIQNLKNQADWLLHNIIPKYVSDQLKKTMQEYSENHLDIGVIFASLVNFNELYDESYMGGKEYLRVLNELISDFDEILDRHEFRNVEKIKTIGSTFMAASGVNPYIRKENTHNYQHLHELMEFVLELQNSVNEFNQSLIEFDLILRIGFNFGDITAGVIGTTKLYYDIWGDAVNIASRMESTGVEGRIQVSEKSMEILKEWYDFEKRGSIFVKGKDNMTTYLLIGRKPN</sequence>
<dbReference type="PANTHER" id="PTHR45627">
    <property type="entry name" value="ADENYLATE CYCLASE TYPE 1"/>
    <property type="match status" value="1"/>
</dbReference>
<evidence type="ECO:0000256" key="11">
    <source>
        <dbReference type="ARBA" id="ARBA00022998"/>
    </source>
</evidence>
<organism evidence="18 19">
    <name type="scientific">Tigriopus californicus</name>
    <name type="common">Marine copepod</name>
    <dbReference type="NCBI Taxonomy" id="6832"/>
    <lineage>
        <taxon>Eukaryota</taxon>
        <taxon>Metazoa</taxon>
        <taxon>Ecdysozoa</taxon>
        <taxon>Arthropoda</taxon>
        <taxon>Crustacea</taxon>
        <taxon>Multicrustacea</taxon>
        <taxon>Hexanauplia</taxon>
        <taxon>Copepoda</taxon>
        <taxon>Harpacticoida</taxon>
        <taxon>Harpacticidae</taxon>
        <taxon>Tigriopus</taxon>
    </lineage>
</organism>
<evidence type="ECO:0000256" key="13">
    <source>
        <dbReference type="ARBA" id="ARBA00023239"/>
    </source>
</evidence>
<evidence type="ECO:0000256" key="2">
    <source>
        <dbReference type="ARBA" id="ARBA00001946"/>
    </source>
</evidence>
<dbReference type="GO" id="GO:0006171">
    <property type="term" value="P:cAMP biosynthetic process"/>
    <property type="evidence" value="ECO:0007669"/>
    <property type="project" value="UniProtKB-KW"/>
</dbReference>
<evidence type="ECO:0000256" key="8">
    <source>
        <dbReference type="ARBA" id="ARBA00022840"/>
    </source>
</evidence>
<dbReference type="PANTHER" id="PTHR45627:SF8">
    <property type="entry name" value="ADENYLATE CYCLASE TYPE 9"/>
    <property type="match status" value="1"/>
</dbReference>
<feature type="transmembrane region" description="Helical" evidence="16">
    <location>
        <begin position="207"/>
        <end position="230"/>
    </location>
</feature>
<dbReference type="GO" id="GO:0046872">
    <property type="term" value="F:metal ion binding"/>
    <property type="evidence" value="ECO:0007669"/>
    <property type="project" value="UniProtKB-KW"/>
</dbReference>
<evidence type="ECO:0000256" key="9">
    <source>
        <dbReference type="ARBA" id="ARBA00022842"/>
    </source>
</evidence>
<feature type="transmembrane region" description="Helical" evidence="16">
    <location>
        <begin position="289"/>
        <end position="309"/>
    </location>
</feature>
<feature type="compositionally biased region" description="Low complexity" evidence="15">
    <location>
        <begin position="10"/>
        <end position="21"/>
    </location>
</feature>
<feature type="domain" description="Guanylate cyclase" evidence="17">
    <location>
        <begin position="1237"/>
        <end position="1377"/>
    </location>
</feature>
<dbReference type="GO" id="GO:0035556">
    <property type="term" value="P:intracellular signal transduction"/>
    <property type="evidence" value="ECO:0007669"/>
    <property type="project" value="InterPro"/>
</dbReference>
<reference evidence="18 19" key="1">
    <citation type="journal article" date="2018" name="Nat. Ecol. Evol.">
        <title>Genomic signatures of mitonuclear coevolution across populations of Tigriopus californicus.</title>
        <authorList>
            <person name="Barreto F.S."/>
            <person name="Watson E.T."/>
            <person name="Lima T.G."/>
            <person name="Willett C.S."/>
            <person name="Edmands S."/>
            <person name="Li W."/>
            <person name="Burton R.S."/>
        </authorList>
    </citation>
    <scope>NUCLEOTIDE SEQUENCE [LARGE SCALE GENOMIC DNA]</scope>
    <source>
        <strain evidence="18 19">San Diego</strain>
    </source>
</reference>
<dbReference type="GO" id="GO:0004016">
    <property type="term" value="F:adenylate cyclase activity"/>
    <property type="evidence" value="ECO:0007669"/>
    <property type="project" value="UniProtKB-EC"/>
</dbReference>
<feature type="region of interest" description="Disordered" evidence="15">
    <location>
        <begin position="867"/>
        <end position="898"/>
    </location>
</feature>
<dbReference type="CDD" id="cd07302">
    <property type="entry name" value="CHD"/>
    <property type="match status" value="2"/>
</dbReference>
<feature type="region of interest" description="Disordered" evidence="15">
    <location>
        <begin position="729"/>
        <end position="758"/>
    </location>
</feature>
<keyword evidence="13 14" id="KW-0456">Lyase</keyword>